<dbReference type="SUPFAM" id="SSF52374">
    <property type="entry name" value="Nucleotidylyl transferase"/>
    <property type="match status" value="1"/>
</dbReference>
<keyword evidence="9" id="KW-0694">RNA-binding</keyword>
<proteinExistence type="inferred from homology"/>
<evidence type="ECO:0000259" key="11">
    <source>
        <dbReference type="SMART" id="SM00363"/>
    </source>
</evidence>
<dbReference type="Proteomes" id="UP000178230">
    <property type="component" value="Unassembled WGS sequence"/>
</dbReference>
<protein>
    <recommendedName>
        <fullName evidence="1 8">Tyrosine--tRNA ligase</fullName>
        <ecNumber evidence="1 8">6.1.1.1</ecNumber>
    </recommendedName>
</protein>
<dbReference type="Gene3D" id="3.10.290.10">
    <property type="entry name" value="RNA-binding S4 domain"/>
    <property type="match status" value="1"/>
</dbReference>
<sequence>PTGTKLHIGHMVGLMKIKQFQELGHEVIFLIGDGTGQAGDPSGKTDIRKKYLTRDELRQNSLNYVLQAKSIVKFSGSNAVKVKYNSDWLNKLTLVELLNLFQRFSIQQLTERDCFEKRIKNKQPVLLREAIYPILQGYDSVAMKVDLEIGGTDQMFNMLAGRILVKEMLQKEKFVMTLPLLSDSSGKKIGKTEGNLISLTANPQDLYGMIMKLPDDVIFNCFEYITDLSLAEIEVMRNELEKGGNPMIFKKKLAYTIVRMLNNVKKANEAQEYFESIFQKRDITSFISEVKLNINKPVSILELLILTKLVSSKSQAKRLVVDRAVEINKEIVTNPKQIISIIKGMIIRVGKYKIIKINNK</sequence>
<evidence type="ECO:0000256" key="10">
    <source>
        <dbReference type="RuleBase" id="RU363036"/>
    </source>
</evidence>
<comment type="caution">
    <text evidence="12">The sequence shown here is derived from an EMBL/GenBank/DDBJ whole genome shotgun (WGS) entry which is preliminary data.</text>
</comment>
<dbReference type="GO" id="GO:0004831">
    <property type="term" value="F:tyrosine-tRNA ligase activity"/>
    <property type="evidence" value="ECO:0007669"/>
    <property type="project" value="UniProtKB-UniRule"/>
</dbReference>
<evidence type="ECO:0000256" key="3">
    <source>
        <dbReference type="ARBA" id="ARBA00022741"/>
    </source>
</evidence>
<dbReference type="InterPro" id="IPR002307">
    <property type="entry name" value="Tyr-tRNA-ligase"/>
</dbReference>
<keyword evidence="3 10" id="KW-0547">Nucleotide-binding</keyword>
<dbReference type="InterPro" id="IPR014729">
    <property type="entry name" value="Rossmann-like_a/b/a_fold"/>
</dbReference>
<feature type="non-terminal residue" evidence="12">
    <location>
        <position position="1"/>
    </location>
</feature>
<dbReference type="InterPro" id="IPR002305">
    <property type="entry name" value="aa-tRNA-synth_Ic"/>
</dbReference>
<reference evidence="12 13" key="1">
    <citation type="journal article" date="2016" name="Nat. Commun.">
        <title>Thousands of microbial genomes shed light on interconnected biogeochemical processes in an aquifer system.</title>
        <authorList>
            <person name="Anantharaman K."/>
            <person name="Brown C.T."/>
            <person name="Hug L.A."/>
            <person name="Sharon I."/>
            <person name="Castelle C.J."/>
            <person name="Probst A.J."/>
            <person name="Thomas B.C."/>
            <person name="Singh A."/>
            <person name="Wilkins M.J."/>
            <person name="Karaoz U."/>
            <person name="Brodie E.L."/>
            <person name="Williams K.H."/>
            <person name="Hubbard S.S."/>
            <person name="Banfield J.F."/>
        </authorList>
    </citation>
    <scope>NUCLEOTIDE SEQUENCE [LARGE SCALE GENOMIC DNA]</scope>
</reference>
<dbReference type="NCBIfam" id="TIGR00234">
    <property type="entry name" value="tyrS"/>
    <property type="match status" value="1"/>
</dbReference>
<dbReference type="GO" id="GO:0003723">
    <property type="term" value="F:RNA binding"/>
    <property type="evidence" value="ECO:0007669"/>
    <property type="project" value="UniProtKB-KW"/>
</dbReference>
<gene>
    <name evidence="12" type="ORF">A2Y99_04080</name>
</gene>
<keyword evidence="5 10" id="KW-0648">Protein biosynthesis</keyword>
<dbReference type="EMBL" id="MFIY01000067">
    <property type="protein sequence ID" value="OGF99191.1"/>
    <property type="molecule type" value="Genomic_DNA"/>
</dbReference>
<evidence type="ECO:0000313" key="12">
    <source>
        <dbReference type="EMBL" id="OGF99191.1"/>
    </source>
</evidence>
<dbReference type="InterPro" id="IPR024088">
    <property type="entry name" value="Tyr-tRNA-ligase_bac-type"/>
</dbReference>
<dbReference type="PRINTS" id="PR01040">
    <property type="entry name" value="TRNASYNTHTYR"/>
</dbReference>
<accession>A0A1F5YH57</accession>
<dbReference type="Gene3D" id="1.10.240.10">
    <property type="entry name" value="Tyrosyl-Transfer RNA Synthetase"/>
    <property type="match status" value="1"/>
</dbReference>
<evidence type="ECO:0000256" key="2">
    <source>
        <dbReference type="ARBA" id="ARBA00022598"/>
    </source>
</evidence>
<organism evidence="12 13">
    <name type="scientific">Candidatus Gottesmanbacteria bacterium RBG_13_37_7</name>
    <dbReference type="NCBI Taxonomy" id="1798369"/>
    <lineage>
        <taxon>Bacteria</taxon>
        <taxon>Candidatus Gottesmaniibacteriota</taxon>
    </lineage>
</organism>
<dbReference type="GO" id="GO:0005524">
    <property type="term" value="F:ATP binding"/>
    <property type="evidence" value="ECO:0007669"/>
    <property type="project" value="UniProtKB-KW"/>
</dbReference>
<dbReference type="GO" id="GO:0005829">
    <property type="term" value="C:cytosol"/>
    <property type="evidence" value="ECO:0007669"/>
    <property type="project" value="TreeGrafter"/>
</dbReference>
<dbReference type="CDD" id="cd00805">
    <property type="entry name" value="TyrRS_core"/>
    <property type="match status" value="1"/>
</dbReference>
<dbReference type="PANTHER" id="PTHR11766:SF1">
    <property type="entry name" value="TYROSINE--TRNA LIGASE"/>
    <property type="match status" value="1"/>
</dbReference>
<dbReference type="PANTHER" id="PTHR11766">
    <property type="entry name" value="TYROSYL-TRNA SYNTHETASE"/>
    <property type="match status" value="1"/>
</dbReference>
<comment type="similarity">
    <text evidence="10">Belongs to the class-I aminoacyl-tRNA synthetase family.</text>
</comment>
<dbReference type="Pfam" id="PF01479">
    <property type="entry name" value="S4"/>
    <property type="match status" value="1"/>
</dbReference>
<comment type="catalytic activity">
    <reaction evidence="7">
        <text>tRNA(Tyr) + L-tyrosine + ATP = L-tyrosyl-tRNA(Tyr) + AMP + diphosphate + H(+)</text>
        <dbReference type="Rhea" id="RHEA:10220"/>
        <dbReference type="Rhea" id="RHEA-COMP:9706"/>
        <dbReference type="Rhea" id="RHEA-COMP:9707"/>
        <dbReference type="ChEBI" id="CHEBI:15378"/>
        <dbReference type="ChEBI" id="CHEBI:30616"/>
        <dbReference type="ChEBI" id="CHEBI:33019"/>
        <dbReference type="ChEBI" id="CHEBI:58315"/>
        <dbReference type="ChEBI" id="CHEBI:78442"/>
        <dbReference type="ChEBI" id="CHEBI:78536"/>
        <dbReference type="ChEBI" id="CHEBI:456215"/>
        <dbReference type="EC" id="6.1.1.1"/>
    </reaction>
</comment>
<dbReference type="InterPro" id="IPR036986">
    <property type="entry name" value="S4_RNA-bd_sf"/>
</dbReference>
<dbReference type="EC" id="6.1.1.1" evidence="1 8"/>
<keyword evidence="4 10" id="KW-0067">ATP-binding</keyword>
<dbReference type="InterPro" id="IPR002942">
    <property type="entry name" value="S4_RNA-bd"/>
</dbReference>
<dbReference type="Pfam" id="PF00579">
    <property type="entry name" value="tRNA-synt_1b"/>
    <property type="match status" value="1"/>
</dbReference>
<evidence type="ECO:0000256" key="6">
    <source>
        <dbReference type="ARBA" id="ARBA00023146"/>
    </source>
</evidence>
<dbReference type="AlphaFoldDB" id="A0A1F5YH57"/>
<dbReference type="PROSITE" id="PS50889">
    <property type="entry name" value="S4"/>
    <property type="match status" value="1"/>
</dbReference>
<evidence type="ECO:0000256" key="8">
    <source>
        <dbReference type="NCBIfam" id="TIGR00234"/>
    </source>
</evidence>
<keyword evidence="2 10" id="KW-0436">Ligase</keyword>
<dbReference type="Gene3D" id="3.40.50.620">
    <property type="entry name" value="HUPs"/>
    <property type="match status" value="1"/>
</dbReference>
<evidence type="ECO:0000313" key="13">
    <source>
        <dbReference type="Proteomes" id="UP000178230"/>
    </source>
</evidence>
<dbReference type="GO" id="GO:0006437">
    <property type="term" value="P:tyrosyl-tRNA aminoacylation"/>
    <property type="evidence" value="ECO:0007669"/>
    <property type="project" value="UniProtKB-UniRule"/>
</dbReference>
<name>A0A1F5YH57_9BACT</name>
<evidence type="ECO:0000256" key="9">
    <source>
        <dbReference type="PROSITE-ProRule" id="PRU00182"/>
    </source>
</evidence>
<feature type="domain" description="RNA-binding S4" evidence="11">
    <location>
        <begin position="299"/>
        <end position="360"/>
    </location>
</feature>
<evidence type="ECO:0000256" key="4">
    <source>
        <dbReference type="ARBA" id="ARBA00022840"/>
    </source>
</evidence>
<evidence type="ECO:0000256" key="7">
    <source>
        <dbReference type="ARBA" id="ARBA00048248"/>
    </source>
</evidence>
<evidence type="ECO:0000256" key="1">
    <source>
        <dbReference type="ARBA" id="ARBA00013160"/>
    </source>
</evidence>
<keyword evidence="6 10" id="KW-0030">Aminoacyl-tRNA synthetase</keyword>
<dbReference type="SMART" id="SM00363">
    <property type="entry name" value="S4"/>
    <property type="match status" value="1"/>
</dbReference>
<evidence type="ECO:0000256" key="5">
    <source>
        <dbReference type="ARBA" id="ARBA00022917"/>
    </source>
</evidence>
<dbReference type="SUPFAM" id="SSF55174">
    <property type="entry name" value="Alpha-L RNA-binding motif"/>
    <property type="match status" value="1"/>
</dbReference>